<name>A0A7Y0EIT5_9CLOT</name>
<proteinExistence type="predicted"/>
<protein>
    <submittedName>
        <fullName evidence="1">Uncharacterized protein</fullName>
    </submittedName>
</protein>
<reference evidence="1 2" key="1">
    <citation type="submission" date="2020-06" db="EMBL/GenBank/DDBJ databases">
        <title>Complete Genome Sequence of Clostridium muelleri sp. nov. P21T, an Acid-Alcohol Producing Acetogen Isolated from Old Hay.</title>
        <authorList>
            <person name="Duncan K.E."/>
            <person name="Tanner R.S."/>
        </authorList>
    </citation>
    <scope>NUCLEOTIDE SEQUENCE [LARGE SCALE GENOMIC DNA]</scope>
    <source>
        <strain evidence="1 2">P21</strain>
    </source>
</reference>
<evidence type="ECO:0000313" key="2">
    <source>
        <dbReference type="Proteomes" id="UP000537131"/>
    </source>
</evidence>
<evidence type="ECO:0000313" key="1">
    <source>
        <dbReference type="EMBL" id="NMM64192.1"/>
    </source>
</evidence>
<comment type="caution">
    <text evidence="1">The sequence shown here is derived from an EMBL/GenBank/DDBJ whole genome shotgun (WGS) entry which is preliminary data.</text>
</comment>
<accession>A0A7Y0EIT5</accession>
<dbReference type="RefSeq" id="WP_169298793.1">
    <property type="nucleotide sequence ID" value="NZ_JABBNI010000036.1"/>
</dbReference>
<dbReference type="Proteomes" id="UP000537131">
    <property type="component" value="Unassembled WGS sequence"/>
</dbReference>
<gene>
    <name evidence="1" type="ORF">HBE96_16320</name>
</gene>
<sequence length="107" mass="12511">MGILLLFILIILAIIMCKNNFKKRTEELTNNLKNFNEEIKSIFYSTPEVYQEKLLNLLTSESQANLKSILNGNFAYGANAWSIQQQMLKQQELLIELNNLRRKDLFI</sequence>
<organism evidence="1 2">
    <name type="scientific">Clostridium muellerianum</name>
    <dbReference type="NCBI Taxonomy" id="2716538"/>
    <lineage>
        <taxon>Bacteria</taxon>
        <taxon>Bacillati</taxon>
        <taxon>Bacillota</taxon>
        <taxon>Clostridia</taxon>
        <taxon>Eubacteriales</taxon>
        <taxon>Clostridiaceae</taxon>
        <taxon>Clostridium</taxon>
    </lineage>
</organism>
<dbReference type="EMBL" id="JABBNI010000036">
    <property type="protein sequence ID" value="NMM64192.1"/>
    <property type="molecule type" value="Genomic_DNA"/>
</dbReference>
<keyword evidence="2" id="KW-1185">Reference proteome</keyword>
<dbReference type="AlphaFoldDB" id="A0A7Y0EIT5"/>